<comment type="cofactor">
    <cofactor evidence="2">
        <name>Zn(2+)</name>
        <dbReference type="ChEBI" id="CHEBI:29105"/>
    </cofactor>
</comment>
<gene>
    <name evidence="14" type="ORF">BDD21_0834</name>
</gene>
<dbReference type="GO" id="GO:0046872">
    <property type="term" value="F:metal ion binding"/>
    <property type="evidence" value="ECO:0007669"/>
    <property type="project" value="UniProtKB-KW"/>
</dbReference>
<accession>A0A495V6U1</accession>
<dbReference type="SMART" id="SM00644">
    <property type="entry name" value="Ami_2"/>
    <property type="match status" value="1"/>
</dbReference>
<dbReference type="PANTHER" id="PTHR30417:SF4">
    <property type="entry name" value="1,6-ANHYDRO-N-ACETYLMURAMYL-L-ALANINE AMIDASE AMPD"/>
    <property type="match status" value="1"/>
</dbReference>
<evidence type="ECO:0000256" key="3">
    <source>
        <dbReference type="ARBA" id="ARBA00004496"/>
    </source>
</evidence>
<dbReference type="EMBL" id="RBXL01000001">
    <property type="protein sequence ID" value="RKT43498.1"/>
    <property type="molecule type" value="Genomic_DNA"/>
</dbReference>
<keyword evidence="15" id="KW-1185">Reference proteome</keyword>
<dbReference type="CDD" id="cd06583">
    <property type="entry name" value="PGRP"/>
    <property type="match status" value="1"/>
</dbReference>
<evidence type="ECO:0000256" key="11">
    <source>
        <dbReference type="ARBA" id="ARBA00039257"/>
    </source>
</evidence>
<dbReference type="FunFam" id="3.40.80.10:FF:000002">
    <property type="entry name" value="1,6-anhydro-N-acetylmuramyl-L-alanine amidase"/>
    <property type="match status" value="1"/>
</dbReference>
<evidence type="ECO:0000259" key="13">
    <source>
        <dbReference type="SMART" id="SM00644"/>
    </source>
</evidence>
<dbReference type="InterPro" id="IPR002502">
    <property type="entry name" value="Amidase_domain"/>
</dbReference>
<dbReference type="Gene3D" id="3.40.80.10">
    <property type="entry name" value="Peptidoglycan recognition protein-like"/>
    <property type="match status" value="1"/>
</dbReference>
<evidence type="ECO:0000256" key="1">
    <source>
        <dbReference type="ARBA" id="ARBA00001561"/>
    </source>
</evidence>
<dbReference type="GO" id="GO:0009253">
    <property type="term" value="P:peptidoglycan catabolic process"/>
    <property type="evidence" value="ECO:0007669"/>
    <property type="project" value="InterPro"/>
</dbReference>
<keyword evidence="6" id="KW-0963">Cytoplasm</keyword>
<comment type="subcellular location">
    <subcellularLocation>
        <location evidence="3">Cytoplasm</location>
    </subcellularLocation>
</comment>
<evidence type="ECO:0000256" key="6">
    <source>
        <dbReference type="ARBA" id="ARBA00022490"/>
    </source>
</evidence>
<comment type="similarity">
    <text evidence="4">Belongs to the N-acetylmuramoyl-L-alanine amidase 2 family.</text>
</comment>
<proteinExistence type="inferred from homology"/>
<name>A0A495V6U1_9GAMM</name>
<reference evidence="14 15" key="1">
    <citation type="submission" date="2018-10" db="EMBL/GenBank/DDBJ databases">
        <title>Genomic Encyclopedia of Archaeal and Bacterial Type Strains, Phase II (KMG-II): from individual species to whole genera.</title>
        <authorList>
            <person name="Goeker M."/>
        </authorList>
    </citation>
    <scope>NUCLEOTIDE SEQUENCE [LARGE SCALE GENOMIC DNA]</scope>
    <source>
        <strain evidence="14 15">DSM 235</strain>
    </source>
</reference>
<sequence>MNPDEDAAIDPCAVASAMARSSPARIDAVEHARTNARAVVGELADVNADIDEEGWLAGAERRPSPSQDARPPGTQIDLLVIHNISLPPGEFSGDWIDDLFLDRLDPAAHPYFREIAGLRVSAHLLIRRNGRLLQYVPFEQRAWHAGVSRFAERERCNDFSIGIELEGTDDIPFTDAQYARLVQCTRQILRRYPGITEDRIAGHAEIAPGRKTDPGPAFDWNRYRRSMRAEGRAVALDPLQE</sequence>
<protein>
    <recommendedName>
        <fullName evidence="11">1,6-anhydro-N-acetylmuramyl-L-alanine amidase AmpD</fullName>
        <ecNumber evidence="5">3.5.1.28</ecNumber>
    </recommendedName>
    <alternativeName>
        <fullName evidence="12">N-acetylmuramoyl-L-alanine amidase</fullName>
    </alternativeName>
</protein>
<dbReference type="GO" id="GO:0009254">
    <property type="term" value="P:peptidoglycan turnover"/>
    <property type="evidence" value="ECO:0007669"/>
    <property type="project" value="TreeGrafter"/>
</dbReference>
<dbReference type="GO" id="GO:0005737">
    <property type="term" value="C:cytoplasm"/>
    <property type="evidence" value="ECO:0007669"/>
    <property type="project" value="UniProtKB-SubCell"/>
</dbReference>
<comment type="caution">
    <text evidence="14">The sequence shown here is derived from an EMBL/GenBank/DDBJ whole genome shotgun (WGS) entry which is preliminary data.</text>
</comment>
<evidence type="ECO:0000256" key="4">
    <source>
        <dbReference type="ARBA" id="ARBA00007553"/>
    </source>
</evidence>
<keyword evidence="8" id="KW-0378">Hydrolase</keyword>
<dbReference type="SUPFAM" id="SSF55846">
    <property type="entry name" value="N-acetylmuramoyl-L-alanine amidase-like"/>
    <property type="match status" value="1"/>
</dbReference>
<dbReference type="GO" id="GO:0008745">
    <property type="term" value="F:N-acetylmuramoyl-L-alanine amidase activity"/>
    <property type="evidence" value="ECO:0007669"/>
    <property type="project" value="UniProtKB-EC"/>
</dbReference>
<dbReference type="EC" id="3.5.1.28" evidence="5"/>
<dbReference type="Proteomes" id="UP000274556">
    <property type="component" value="Unassembled WGS sequence"/>
</dbReference>
<keyword evidence="9" id="KW-0862">Zinc</keyword>
<dbReference type="InterPro" id="IPR036505">
    <property type="entry name" value="Amidase/PGRP_sf"/>
</dbReference>
<evidence type="ECO:0000256" key="12">
    <source>
        <dbReference type="ARBA" id="ARBA00042615"/>
    </source>
</evidence>
<feature type="domain" description="N-acetylmuramoyl-L-alanine amidase" evidence="13">
    <location>
        <begin position="64"/>
        <end position="215"/>
    </location>
</feature>
<organism evidence="14 15">
    <name type="scientific">Thiocapsa rosea</name>
    <dbReference type="NCBI Taxonomy" id="69360"/>
    <lineage>
        <taxon>Bacteria</taxon>
        <taxon>Pseudomonadati</taxon>
        <taxon>Pseudomonadota</taxon>
        <taxon>Gammaproteobacteria</taxon>
        <taxon>Chromatiales</taxon>
        <taxon>Chromatiaceae</taxon>
        <taxon>Thiocapsa</taxon>
    </lineage>
</organism>
<dbReference type="PANTHER" id="PTHR30417">
    <property type="entry name" value="N-ACETYLMURAMOYL-L-ALANINE AMIDASE AMID"/>
    <property type="match status" value="1"/>
</dbReference>
<dbReference type="Pfam" id="PF01510">
    <property type="entry name" value="Amidase_2"/>
    <property type="match status" value="1"/>
</dbReference>
<comment type="catalytic activity">
    <reaction evidence="1">
        <text>Hydrolyzes the link between N-acetylmuramoyl residues and L-amino acid residues in certain cell-wall glycopeptides.</text>
        <dbReference type="EC" id="3.5.1.28"/>
    </reaction>
</comment>
<evidence type="ECO:0000313" key="14">
    <source>
        <dbReference type="EMBL" id="RKT43498.1"/>
    </source>
</evidence>
<keyword evidence="10" id="KW-0961">Cell wall biogenesis/degradation</keyword>
<evidence type="ECO:0000256" key="2">
    <source>
        <dbReference type="ARBA" id="ARBA00001947"/>
    </source>
</evidence>
<evidence type="ECO:0000256" key="8">
    <source>
        <dbReference type="ARBA" id="ARBA00022801"/>
    </source>
</evidence>
<dbReference type="InterPro" id="IPR051206">
    <property type="entry name" value="NAMLAA_amidase_2"/>
</dbReference>
<evidence type="ECO:0000256" key="10">
    <source>
        <dbReference type="ARBA" id="ARBA00023316"/>
    </source>
</evidence>
<evidence type="ECO:0000256" key="7">
    <source>
        <dbReference type="ARBA" id="ARBA00022723"/>
    </source>
</evidence>
<dbReference type="NCBIfam" id="NF008758">
    <property type="entry name" value="PRK11789.1"/>
    <property type="match status" value="1"/>
</dbReference>
<dbReference type="GO" id="GO:0071555">
    <property type="term" value="P:cell wall organization"/>
    <property type="evidence" value="ECO:0007669"/>
    <property type="project" value="UniProtKB-KW"/>
</dbReference>
<evidence type="ECO:0000256" key="9">
    <source>
        <dbReference type="ARBA" id="ARBA00022833"/>
    </source>
</evidence>
<dbReference type="AlphaFoldDB" id="A0A495V6U1"/>
<evidence type="ECO:0000256" key="5">
    <source>
        <dbReference type="ARBA" id="ARBA00011901"/>
    </source>
</evidence>
<keyword evidence="7" id="KW-0479">Metal-binding</keyword>
<evidence type="ECO:0000313" key="15">
    <source>
        <dbReference type="Proteomes" id="UP000274556"/>
    </source>
</evidence>